<protein>
    <submittedName>
        <fullName evidence="1">Uncharacterized protein</fullName>
    </submittedName>
</protein>
<evidence type="ECO:0000313" key="2">
    <source>
        <dbReference type="Proteomes" id="UP000002421"/>
    </source>
</evidence>
<dbReference type="EMBL" id="EU197055">
    <property type="protein sequence ID" value="ABY62972.1"/>
    <property type="molecule type" value="Genomic_DNA"/>
</dbReference>
<evidence type="ECO:0000313" key="1">
    <source>
        <dbReference type="EMBL" id="ABY62972.1"/>
    </source>
</evidence>
<proteinExistence type="predicted"/>
<reference evidence="1 2" key="1">
    <citation type="journal article" date="2008" name="Virology">
        <title>Characterization of Pseudomonas chlororaphis myovirus 201varphi2-1 via genomic sequencing, mass spectrometry, and electron microscopy.</title>
        <authorList>
            <person name="Thomas J.A."/>
            <person name="Rolando M.R."/>
            <person name="Carroll C.A."/>
            <person name="Shen P.S."/>
            <person name="Belnap D.M."/>
            <person name="Weintraub S.T."/>
            <person name="Serwer P."/>
            <person name="Hardies S.C."/>
        </authorList>
    </citation>
    <scope>NUCLEOTIDE SEQUENCE</scope>
</reference>
<name>B3FJ04_BP201</name>
<organism evidence="1 2">
    <name type="scientific">Pseudomonas phage 201phi2-1</name>
    <name type="common">Pseudomonas chlororaphis phage 201phi2-1</name>
    <dbReference type="NCBI Taxonomy" id="198110"/>
    <lineage>
        <taxon>Viruses</taxon>
        <taxon>Duplodnaviria</taxon>
        <taxon>Heunggongvirae</taxon>
        <taxon>Uroviricota</taxon>
        <taxon>Caudoviricetes</taxon>
        <taxon>Chimalliviridae</taxon>
        <taxon>Serwervirus</taxon>
        <taxon>Serwervirus 201phi21</taxon>
    </lineage>
</organism>
<dbReference type="Proteomes" id="UP000002421">
    <property type="component" value="Segment"/>
</dbReference>
<keyword evidence="2" id="KW-1185">Reference proteome</keyword>
<organismHost>
    <name type="scientific">Pseudomonas chlororaphis</name>
    <dbReference type="NCBI Taxonomy" id="587753"/>
</organismHost>
<dbReference type="KEGG" id="vg:6372593"/>
<gene>
    <name evidence="1" type="ORF">201phi2-1p141</name>
</gene>
<accession>B3FJ04</accession>
<dbReference type="RefSeq" id="YP_001956865.1">
    <property type="nucleotide sequence ID" value="NC_010821.1"/>
</dbReference>
<sequence length="135" mass="15476">MMSFSQYVLSKIAEESVELTKEVLKGQQQGLFSNHRGQRNVDYIRQEFIDLYARAQVLEACDDIKEQGGVDFELLPIRLDMTESNMLDVSLSVAKMCYYAQMAVASGTLELTPSEAEYVAEEADYWREHLDIHNK</sequence>